<dbReference type="AlphaFoldDB" id="A0A2I1HH03"/>
<protein>
    <submittedName>
        <fullName evidence="2">Uncharacterized protein</fullName>
    </submittedName>
</protein>
<evidence type="ECO:0000313" key="2">
    <source>
        <dbReference type="EMBL" id="PKY58156.1"/>
    </source>
</evidence>
<feature type="signal peptide" evidence="1">
    <location>
        <begin position="1"/>
        <end position="20"/>
    </location>
</feature>
<reference evidence="2 3" key="1">
    <citation type="submission" date="2015-10" db="EMBL/GenBank/DDBJ databases">
        <title>Genome analyses suggest a sexual origin of heterokaryosis in a supposedly ancient asexual fungus.</title>
        <authorList>
            <person name="Ropars J."/>
            <person name="Sedzielewska K."/>
            <person name="Noel J."/>
            <person name="Charron P."/>
            <person name="Farinelli L."/>
            <person name="Marton T."/>
            <person name="Kruger M."/>
            <person name="Pelin A."/>
            <person name="Brachmann A."/>
            <person name="Corradi N."/>
        </authorList>
    </citation>
    <scope>NUCLEOTIDE SEQUENCE [LARGE SCALE GENOMIC DNA]</scope>
    <source>
        <strain evidence="2 3">A4</strain>
    </source>
</reference>
<keyword evidence="1" id="KW-0732">Signal</keyword>
<proteinExistence type="predicted"/>
<gene>
    <name evidence="2" type="ORF">RhiirA4_479829</name>
</gene>
<dbReference type="VEuPathDB" id="FungiDB:RhiirA1_521218"/>
<evidence type="ECO:0000256" key="1">
    <source>
        <dbReference type="SAM" id="SignalP"/>
    </source>
</evidence>
<dbReference type="Proteomes" id="UP000234323">
    <property type="component" value="Unassembled WGS sequence"/>
</dbReference>
<dbReference type="VEuPathDB" id="FungiDB:RhiirFUN_010971"/>
<sequence length="147" mass="16724">MNRNLIFAFLLLAALAMVDTAPYRIYLPCPYNPSRSSIYADLKSFPLVSNQPNGYTVEKVMLDYKFTPYKTEIIIVLTDQEYNLIGEPYFKVLDLYYANAVPFSIDVSDIPTPQILSAYTITLIIADKNDDPFKSPEIHACTFANFD</sequence>
<accession>A0A2I1HH03</accession>
<comment type="caution">
    <text evidence="2">The sequence shown here is derived from an EMBL/GenBank/DDBJ whole genome shotgun (WGS) entry which is preliminary data.</text>
</comment>
<name>A0A2I1HH03_9GLOM</name>
<keyword evidence="3" id="KW-1185">Reference proteome</keyword>
<organism evidence="2 3">
    <name type="scientific">Rhizophagus irregularis</name>
    <dbReference type="NCBI Taxonomy" id="588596"/>
    <lineage>
        <taxon>Eukaryota</taxon>
        <taxon>Fungi</taxon>
        <taxon>Fungi incertae sedis</taxon>
        <taxon>Mucoromycota</taxon>
        <taxon>Glomeromycotina</taxon>
        <taxon>Glomeromycetes</taxon>
        <taxon>Glomerales</taxon>
        <taxon>Glomeraceae</taxon>
        <taxon>Rhizophagus</taxon>
    </lineage>
</organism>
<dbReference type="VEuPathDB" id="FungiDB:FUN_015162"/>
<feature type="chain" id="PRO_5014126710" evidence="1">
    <location>
        <begin position="21"/>
        <end position="147"/>
    </location>
</feature>
<dbReference type="EMBL" id="LLXI01002874">
    <property type="protein sequence ID" value="PKY58156.1"/>
    <property type="molecule type" value="Genomic_DNA"/>
</dbReference>
<evidence type="ECO:0000313" key="3">
    <source>
        <dbReference type="Proteomes" id="UP000234323"/>
    </source>
</evidence>